<dbReference type="PANTHER" id="PTHR30069">
    <property type="entry name" value="TONB-DEPENDENT OUTER MEMBRANE RECEPTOR"/>
    <property type="match status" value="1"/>
</dbReference>
<evidence type="ECO:0000313" key="15">
    <source>
        <dbReference type="EMBL" id="RIJ42347.1"/>
    </source>
</evidence>
<dbReference type="Gene3D" id="2.40.170.20">
    <property type="entry name" value="TonB-dependent receptor, beta-barrel domain"/>
    <property type="match status" value="1"/>
</dbReference>
<evidence type="ECO:0000259" key="14">
    <source>
        <dbReference type="Pfam" id="PF07715"/>
    </source>
</evidence>
<dbReference type="RefSeq" id="WP_119430231.1">
    <property type="nucleotide sequence ID" value="NZ_QWGE01000001.1"/>
</dbReference>
<evidence type="ECO:0000259" key="13">
    <source>
        <dbReference type="Pfam" id="PF00593"/>
    </source>
</evidence>
<dbReference type="Proteomes" id="UP000266005">
    <property type="component" value="Unassembled WGS sequence"/>
</dbReference>
<evidence type="ECO:0000256" key="9">
    <source>
        <dbReference type="ARBA" id="ARBA00023237"/>
    </source>
</evidence>
<dbReference type="InterPro" id="IPR023996">
    <property type="entry name" value="TonB-dep_OMP_SusC/RagA"/>
</dbReference>
<dbReference type="InterPro" id="IPR012910">
    <property type="entry name" value="Plug_dom"/>
</dbReference>
<dbReference type="PANTHER" id="PTHR30069:SF29">
    <property type="entry name" value="HEMOGLOBIN AND HEMOGLOBIN-HAPTOGLOBIN-BINDING PROTEIN 1-RELATED"/>
    <property type="match status" value="1"/>
</dbReference>
<keyword evidence="7 10" id="KW-0472">Membrane</keyword>
<dbReference type="GO" id="GO:0009279">
    <property type="term" value="C:cell outer membrane"/>
    <property type="evidence" value="ECO:0007669"/>
    <property type="project" value="UniProtKB-SubCell"/>
</dbReference>
<organism evidence="15 16">
    <name type="scientific">Pontibacter oryzae</name>
    <dbReference type="NCBI Taxonomy" id="2304593"/>
    <lineage>
        <taxon>Bacteria</taxon>
        <taxon>Pseudomonadati</taxon>
        <taxon>Bacteroidota</taxon>
        <taxon>Cytophagia</taxon>
        <taxon>Cytophagales</taxon>
        <taxon>Hymenobacteraceae</taxon>
        <taxon>Pontibacter</taxon>
    </lineage>
</organism>
<dbReference type="Gene3D" id="2.60.40.1120">
    <property type="entry name" value="Carboxypeptidase-like, regulatory domain"/>
    <property type="match status" value="1"/>
</dbReference>
<reference evidence="16" key="1">
    <citation type="submission" date="2018-08" db="EMBL/GenBank/DDBJ databases">
        <title>Mucilaginibacter sp. MYSH2.</title>
        <authorList>
            <person name="Seo T."/>
        </authorList>
    </citation>
    <scope>NUCLEOTIDE SEQUENCE [LARGE SCALE GENOMIC DNA]</scope>
    <source>
        <strain evidence="16">KIRAN</strain>
    </source>
</reference>
<keyword evidence="16" id="KW-1185">Reference proteome</keyword>
<dbReference type="SUPFAM" id="SSF49464">
    <property type="entry name" value="Carboxypeptidase regulatory domain-like"/>
    <property type="match status" value="1"/>
</dbReference>
<evidence type="ECO:0000256" key="6">
    <source>
        <dbReference type="ARBA" id="ARBA00023077"/>
    </source>
</evidence>
<feature type="signal peptide" evidence="12">
    <location>
        <begin position="1"/>
        <end position="23"/>
    </location>
</feature>
<feature type="domain" description="TonB-dependent receptor-like beta-barrel" evidence="13">
    <location>
        <begin position="393"/>
        <end position="757"/>
    </location>
</feature>
<protein>
    <submittedName>
        <fullName evidence="15">SusC/RagA family TonB-linked outer membrane protein</fullName>
    </submittedName>
</protein>
<evidence type="ECO:0000313" key="16">
    <source>
        <dbReference type="Proteomes" id="UP000266005"/>
    </source>
</evidence>
<evidence type="ECO:0000256" key="4">
    <source>
        <dbReference type="ARBA" id="ARBA00022692"/>
    </source>
</evidence>
<accession>A0A399SKA5</accession>
<dbReference type="InterPro" id="IPR037066">
    <property type="entry name" value="Plug_dom_sf"/>
</dbReference>
<evidence type="ECO:0000256" key="5">
    <source>
        <dbReference type="ARBA" id="ARBA00022729"/>
    </source>
</evidence>
<comment type="similarity">
    <text evidence="10 11">Belongs to the TonB-dependent receptor family.</text>
</comment>
<feature type="domain" description="TonB-dependent receptor plug" evidence="14">
    <location>
        <begin position="117"/>
        <end position="233"/>
    </location>
</feature>
<dbReference type="NCBIfam" id="TIGR04056">
    <property type="entry name" value="OMP_RagA_SusC"/>
    <property type="match status" value="1"/>
</dbReference>
<evidence type="ECO:0000256" key="11">
    <source>
        <dbReference type="RuleBase" id="RU003357"/>
    </source>
</evidence>
<dbReference type="Pfam" id="PF00593">
    <property type="entry name" value="TonB_dep_Rec_b-barrel"/>
    <property type="match status" value="1"/>
</dbReference>
<dbReference type="InterPro" id="IPR023997">
    <property type="entry name" value="TonB-dep_OMP_SusC/RagA_CS"/>
</dbReference>
<dbReference type="Gene3D" id="2.170.130.10">
    <property type="entry name" value="TonB-dependent receptor, plug domain"/>
    <property type="match status" value="1"/>
</dbReference>
<dbReference type="EMBL" id="QWGE01000001">
    <property type="protein sequence ID" value="RIJ42347.1"/>
    <property type="molecule type" value="Genomic_DNA"/>
</dbReference>
<dbReference type="SUPFAM" id="SSF56935">
    <property type="entry name" value="Porins"/>
    <property type="match status" value="1"/>
</dbReference>
<dbReference type="InterPro" id="IPR000531">
    <property type="entry name" value="Beta-barrel_TonB"/>
</dbReference>
<evidence type="ECO:0000256" key="8">
    <source>
        <dbReference type="ARBA" id="ARBA00023170"/>
    </source>
</evidence>
<keyword evidence="6 11" id="KW-0798">TonB box</keyword>
<evidence type="ECO:0000256" key="10">
    <source>
        <dbReference type="PROSITE-ProRule" id="PRU01360"/>
    </source>
</evidence>
<keyword evidence="9 10" id="KW-0998">Cell outer membrane</keyword>
<proteinExistence type="inferred from homology"/>
<keyword evidence="5 12" id="KW-0732">Signal</keyword>
<dbReference type="PROSITE" id="PS52016">
    <property type="entry name" value="TONB_DEPENDENT_REC_3"/>
    <property type="match status" value="1"/>
</dbReference>
<dbReference type="InterPro" id="IPR039426">
    <property type="entry name" value="TonB-dep_rcpt-like"/>
</dbReference>
<keyword evidence="3 10" id="KW-1134">Transmembrane beta strand</keyword>
<dbReference type="NCBIfam" id="TIGR04057">
    <property type="entry name" value="SusC_RagA_signa"/>
    <property type="match status" value="1"/>
</dbReference>
<dbReference type="Pfam" id="PF13715">
    <property type="entry name" value="CarbopepD_reg_2"/>
    <property type="match status" value="1"/>
</dbReference>
<evidence type="ECO:0000256" key="7">
    <source>
        <dbReference type="ARBA" id="ARBA00023136"/>
    </source>
</evidence>
<evidence type="ECO:0000256" key="3">
    <source>
        <dbReference type="ARBA" id="ARBA00022452"/>
    </source>
</evidence>
<dbReference type="OrthoDB" id="9768177at2"/>
<name>A0A399SKA5_9BACT</name>
<dbReference type="InterPro" id="IPR008969">
    <property type="entry name" value="CarboxyPept-like_regulatory"/>
</dbReference>
<sequence>MKKSIRSMLWGLCLLLLHAHTFAQSASITGVVTSADDGIPLPGVTVRVKGGTDGTFTGPDGQYTINAEKGQVLVYSFIGFLPQERTIGNEGVINISLKTDAKTLDEVVVTALGIERDKRTLTYSVQTIGGEDLQDSNQPNIVNALQGQVAGAQITSSGGSPGLPSEIILRGVSSLTGDNQPLIIVDGVRVSNASINGTSNRLSDFNPNDIENVSILKGASASALYGIDAASGAVIITTKKGKAGDMRINAAYNTVVETVGRLPEQQKLYTVGFGGTFDNSTTSSWGRKYRVDEPIYDNPQRFFQTGVTHDANVNINGGTEKYTYYLSGNYRNGTSTIPNTEVDRLSLLMKGNSQLSEKLSFSASANYIANTIKEGLVGSSSGGWGNSIYRYPLRYDIEGYQYPNGDPNYVFYNNNGTPDIINDDTGIISPLWGVHRNPRSTEVKRIVLNGLLSYDVLDWLNLSYRLGQDFYNQQYGYVNVPGTPGSLEGRLYQTTGNYTNITSTFNATIDKDITPDIHATAIFGTNSEYYEGESLSVSGEKFQNPDIHSVNVIEAPNIGLGEGYARRRRYGVYGDVKVEYKSLFSLSYTGRNDWSSTLPADNRSFYYSSLGASFAFSELMDSQHWFGKLRASYAKVGKDAPIYSTDANLIKYQGIGGGFVKDATAGNPNLKPETTTEKEFGVEFRLFDNRLTFDATYYDAKSEDQIIRARVPLPTGYVIQTFNAGSIHNKGIEVSMGGTPVKSGDFSWNVTLNAWGNRSKMLELPDQVRVFPYTFGQPYTAAIAGSKLDEPVLGLIGTDYKRNEDGYMIIGEDGYPVIDSENKQQYIGNREPKVNFGLINKFNYKNFSLSFLWDFRVGGDVYNATRLGMTSAGISEDVGEWRDREFVFNGVVDRGDGNYVKNTQPVVLDYNYFTTNYTAVGTNFVEKVNWARMRYATVSYSLPENISKRLNVSRMNIEFSAQNPILITNYSGGDPEVNSAGPNAGGAEGGSTMGVDYGAIPLPKSYSVGISVGF</sequence>
<comment type="subcellular location">
    <subcellularLocation>
        <location evidence="1 10">Cell outer membrane</location>
        <topology evidence="1 10">Multi-pass membrane protein</topology>
    </subcellularLocation>
</comment>
<dbReference type="Pfam" id="PF07715">
    <property type="entry name" value="Plug"/>
    <property type="match status" value="1"/>
</dbReference>
<dbReference type="GO" id="GO:0015344">
    <property type="term" value="F:siderophore uptake transmembrane transporter activity"/>
    <property type="evidence" value="ECO:0007669"/>
    <property type="project" value="TreeGrafter"/>
</dbReference>
<keyword evidence="4 10" id="KW-0812">Transmembrane</keyword>
<gene>
    <name evidence="15" type="ORF">D1627_00280</name>
</gene>
<dbReference type="AlphaFoldDB" id="A0A399SKA5"/>
<dbReference type="InterPro" id="IPR036942">
    <property type="entry name" value="Beta-barrel_TonB_sf"/>
</dbReference>
<evidence type="ECO:0000256" key="1">
    <source>
        <dbReference type="ARBA" id="ARBA00004571"/>
    </source>
</evidence>
<feature type="chain" id="PRO_5017183868" evidence="12">
    <location>
        <begin position="24"/>
        <end position="1014"/>
    </location>
</feature>
<keyword evidence="2 10" id="KW-0813">Transport</keyword>
<keyword evidence="8" id="KW-0675">Receptor</keyword>
<dbReference type="GO" id="GO:0044718">
    <property type="term" value="P:siderophore transmembrane transport"/>
    <property type="evidence" value="ECO:0007669"/>
    <property type="project" value="TreeGrafter"/>
</dbReference>
<evidence type="ECO:0000256" key="2">
    <source>
        <dbReference type="ARBA" id="ARBA00022448"/>
    </source>
</evidence>
<comment type="caution">
    <text evidence="15">The sequence shown here is derived from an EMBL/GenBank/DDBJ whole genome shotgun (WGS) entry which is preliminary data.</text>
</comment>
<evidence type="ECO:0000256" key="12">
    <source>
        <dbReference type="SAM" id="SignalP"/>
    </source>
</evidence>